<dbReference type="AlphaFoldDB" id="A0A1H7YVV1"/>
<protein>
    <submittedName>
        <fullName evidence="6">DNA-binding transcriptional regulator, AcrR family</fullName>
    </submittedName>
</protein>
<dbReference type="OrthoDB" id="3218408at2"/>
<evidence type="ECO:0000256" key="1">
    <source>
        <dbReference type="ARBA" id="ARBA00023015"/>
    </source>
</evidence>
<dbReference type="PANTHER" id="PTHR47506:SF6">
    <property type="entry name" value="HTH-TYPE TRANSCRIPTIONAL REPRESSOR NEMR"/>
    <property type="match status" value="1"/>
</dbReference>
<organism evidence="6 7">
    <name type="scientific">Streptacidiphilus jiangxiensis</name>
    <dbReference type="NCBI Taxonomy" id="235985"/>
    <lineage>
        <taxon>Bacteria</taxon>
        <taxon>Bacillati</taxon>
        <taxon>Actinomycetota</taxon>
        <taxon>Actinomycetes</taxon>
        <taxon>Kitasatosporales</taxon>
        <taxon>Streptomycetaceae</taxon>
        <taxon>Streptacidiphilus</taxon>
    </lineage>
</organism>
<reference evidence="7" key="1">
    <citation type="submission" date="2016-10" db="EMBL/GenBank/DDBJ databases">
        <authorList>
            <person name="Varghese N."/>
        </authorList>
    </citation>
    <scope>NUCLEOTIDE SEQUENCE [LARGE SCALE GENOMIC DNA]</scope>
    <source>
        <strain evidence="7">DSM 45096 / BCRC 16803 / CGMCC 4.1857 / CIP 109030 / JCM 12277 / KCTC 19219 / NBRC 100920 / 33214</strain>
    </source>
</reference>
<dbReference type="InterPro" id="IPR009057">
    <property type="entry name" value="Homeodomain-like_sf"/>
</dbReference>
<proteinExistence type="predicted"/>
<dbReference type="EMBL" id="FOAZ01000031">
    <property type="protein sequence ID" value="SEM50336.1"/>
    <property type="molecule type" value="Genomic_DNA"/>
</dbReference>
<keyword evidence="2 4" id="KW-0238">DNA-binding</keyword>
<dbReference type="PROSITE" id="PS50977">
    <property type="entry name" value="HTH_TETR_2"/>
    <property type="match status" value="1"/>
</dbReference>
<feature type="DNA-binding region" description="H-T-H motif" evidence="4">
    <location>
        <begin position="32"/>
        <end position="51"/>
    </location>
</feature>
<gene>
    <name evidence="6" type="ORF">SAMN05414137_13120</name>
</gene>
<evidence type="ECO:0000259" key="5">
    <source>
        <dbReference type="PROSITE" id="PS50977"/>
    </source>
</evidence>
<name>A0A1H7YVV1_STRJI</name>
<dbReference type="SUPFAM" id="SSF46689">
    <property type="entry name" value="Homeodomain-like"/>
    <property type="match status" value="1"/>
</dbReference>
<dbReference type="InterPro" id="IPR041583">
    <property type="entry name" value="TetR_C_31"/>
</dbReference>
<keyword evidence="7" id="KW-1185">Reference proteome</keyword>
<dbReference type="eggNOG" id="COG1309">
    <property type="taxonomic scope" value="Bacteria"/>
</dbReference>
<evidence type="ECO:0000313" key="7">
    <source>
        <dbReference type="Proteomes" id="UP000183015"/>
    </source>
</evidence>
<dbReference type="Pfam" id="PF00440">
    <property type="entry name" value="TetR_N"/>
    <property type="match status" value="1"/>
</dbReference>
<evidence type="ECO:0000313" key="6">
    <source>
        <dbReference type="EMBL" id="SEM50336.1"/>
    </source>
</evidence>
<dbReference type="STRING" id="235985.SAMN05414137_13120"/>
<dbReference type="PRINTS" id="PR00455">
    <property type="entry name" value="HTHTETR"/>
</dbReference>
<dbReference type="Gene3D" id="1.10.357.10">
    <property type="entry name" value="Tetracycline Repressor, domain 2"/>
    <property type="match status" value="1"/>
</dbReference>
<dbReference type="Proteomes" id="UP000183015">
    <property type="component" value="Unassembled WGS sequence"/>
</dbReference>
<keyword evidence="1" id="KW-0805">Transcription regulation</keyword>
<keyword evidence="3" id="KW-0804">Transcription</keyword>
<accession>A0A1H7YVV1</accession>
<dbReference type="InterPro" id="IPR001647">
    <property type="entry name" value="HTH_TetR"/>
</dbReference>
<dbReference type="Pfam" id="PF17940">
    <property type="entry name" value="TetR_C_31"/>
    <property type="match status" value="1"/>
</dbReference>
<sequence>MTTRAAAAERTREALLDAGLEIAERHGLAAMSVNRVVTAAGVAKGTFYVHFPDRGAFLGALHERFHAQVAAAVGEAMVPLPPGPERLRAGMETYLDLCLRHNGVKALLLEARNDPSLADQVAMRSQTFVERAEPDLRAMGWPDPASAARLVVAMSAELSVTETTGGTEDAAGRAALWAFLDRLDLGR</sequence>
<evidence type="ECO:0000256" key="2">
    <source>
        <dbReference type="ARBA" id="ARBA00023125"/>
    </source>
</evidence>
<dbReference type="RefSeq" id="WP_042452738.1">
    <property type="nucleotide sequence ID" value="NZ_BBPN01000026.1"/>
</dbReference>
<dbReference type="GO" id="GO:0003677">
    <property type="term" value="F:DNA binding"/>
    <property type="evidence" value="ECO:0007669"/>
    <property type="project" value="UniProtKB-UniRule"/>
</dbReference>
<evidence type="ECO:0000256" key="3">
    <source>
        <dbReference type="ARBA" id="ARBA00023163"/>
    </source>
</evidence>
<evidence type="ECO:0000256" key="4">
    <source>
        <dbReference type="PROSITE-ProRule" id="PRU00335"/>
    </source>
</evidence>
<dbReference type="PANTHER" id="PTHR47506">
    <property type="entry name" value="TRANSCRIPTIONAL REGULATORY PROTEIN"/>
    <property type="match status" value="1"/>
</dbReference>
<feature type="domain" description="HTH tetR-type" evidence="5">
    <location>
        <begin position="9"/>
        <end position="69"/>
    </location>
</feature>